<dbReference type="EMBL" id="JADOUF010000001">
    <property type="protein sequence ID" value="MBG6136491.1"/>
    <property type="molecule type" value="Genomic_DNA"/>
</dbReference>
<dbReference type="Gene3D" id="3.40.50.300">
    <property type="entry name" value="P-loop containing nucleotide triphosphate hydrolases"/>
    <property type="match status" value="1"/>
</dbReference>
<reference evidence="3" key="1">
    <citation type="submission" date="2020-11" db="EMBL/GenBank/DDBJ databases">
        <title>Sequencing the genomes of 1000 actinobacteria strains.</title>
        <authorList>
            <person name="Klenk H.-P."/>
        </authorList>
    </citation>
    <scope>NUCLEOTIDE SEQUENCE</scope>
    <source>
        <strain evidence="3">DSM 45356</strain>
    </source>
</reference>
<evidence type="ECO:0000313" key="3">
    <source>
        <dbReference type="EMBL" id="MBG6136491.1"/>
    </source>
</evidence>
<dbReference type="RefSeq" id="WP_197003459.1">
    <property type="nucleotide sequence ID" value="NZ_BONS01000015.1"/>
</dbReference>
<feature type="domain" description="AAA+ ATPase" evidence="2">
    <location>
        <begin position="72"/>
        <end position="253"/>
    </location>
</feature>
<accession>A0A8J7KKB7</accession>
<dbReference type="Pfam" id="PF07728">
    <property type="entry name" value="AAA_5"/>
    <property type="match status" value="1"/>
</dbReference>
<comment type="caution">
    <text evidence="3">The sequence shown here is derived from an EMBL/GenBank/DDBJ whole genome shotgun (WGS) entry which is preliminary data.</text>
</comment>
<evidence type="ECO:0000256" key="1">
    <source>
        <dbReference type="SAM" id="MobiDB-lite"/>
    </source>
</evidence>
<dbReference type="AlphaFoldDB" id="A0A8J7KKB7"/>
<dbReference type="InterPro" id="IPR003593">
    <property type="entry name" value="AAA+_ATPase"/>
</dbReference>
<protein>
    <submittedName>
        <fullName evidence="3">MoxR-like ATPase</fullName>
    </submittedName>
</protein>
<gene>
    <name evidence="3" type="ORF">IW245_002685</name>
</gene>
<keyword evidence="4" id="KW-1185">Reference proteome</keyword>
<dbReference type="SUPFAM" id="SSF52540">
    <property type="entry name" value="P-loop containing nucleoside triphosphate hydrolases"/>
    <property type="match status" value="1"/>
</dbReference>
<dbReference type="GO" id="GO:0016887">
    <property type="term" value="F:ATP hydrolysis activity"/>
    <property type="evidence" value="ECO:0007669"/>
    <property type="project" value="InterPro"/>
</dbReference>
<proteinExistence type="predicted"/>
<dbReference type="GO" id="GO:0005524">
    <property type="term" value="F:ATP binding"/>
    <property type="evidence" value="ECO:0007669"/>
    <property type="project" value="InterPro"/>
</dbReference>
<dbReference type="SMART" id="SM00382">
    <property type="entry name" value="AAA"/>
    <property type="match status" value="1"/>
</dbReference>
<sequence>MNKDWWIYTGTRQPHDGIARLPEPPPWRAFASEEDTPFDRDGPTGPHNRLKPAAAYEADNHTIDMVNTALYLRRPLLVTGDPGVGKSMLAYAVARELRLGSVLRWPVTSQSTLQQGLYRYDAIGRVGDSNLSGQAGEISRYLRLGPLGTALAPFRLPRVLLVDEIDKSDIDLPNDLLDVFEEGEYEIPELSRLAEDEVRIRPADEGQPVLVRHGRLRCRAFPLVVLTSNGERAFPPAFLRRCVQLDLPAPGAERLSAIVAAHLGTAEVGRSAELIDTFLARRELGDLATDQLLNAVYLAGATGVSRAHLAELVMKNLNPTI</sequence>
<dbReference type="Proteomes" id="UP000622552">
    <property type="component" value="Unassembled WGS sequence"/>
</dbReference>
<dbReference type="CDD" id="cd00009">
    <property type="entry name" value="AAA"/>
    <property type="match status" value="1"/>
</dbReference>
<name>A0A8J7KKB7_9ACTN</name>
<dbReference type="InterPro" id="IPR027417">
    <property type="entry name" value="P-loop_NTPase"/>
</dbReference>
<organism evidence="3 4">
    <name type="scientific">Longispora fulva</name>
    <dbReference type="NCBI Taxonomy" id="619741"/>
    <lineage>
        <taxon>Bacteria</taxon>
        <taxon>Bacillati</taxon>
        <taxon>Actinomycetota</taxon>
        <taxon>Actinomycetes</taxon>
        <taxon>Micromonosporales</taxon>
        <taxon>Micromonosporaceae</taxon>
        <taxon>Longispora</taxon>
    </lineage>
</organism>
<evidence type="ECO:0000259" key="2">
    <source>
        <dbReference type="SMART" id="SM00382"/>
    </source>
</evidence>
<evidence type="ECO:0000313" key="4">
    <source>
        <dbReference type="Proteomes" id="UP000622552"/>
    </source>
</evidence>
<dbReference type="InterPro" id="IPR011704">
    <property type="entry name" value="ATPase_dyneun-rel_AAA"/>
</dbReference>
<feature type="region of interest" description="Disordered" evidence="1">
    <location>
        <begin position="28"/>
        <end position="48"/>
    </location>
</feature>